<protein>
    <submittedName>
        <fullName evidence="2">Uncharacterized protein</fullName>
    </submittedName>
</protein>
<comment type="caution">
    <text evidence="2">The sequence shown here is derived from an EMBL/GenBank/DDBJ whole genome shotgun (WGS) entry which is preliminary data.</text>
</comment>
<dbReference type="SUPFAM" id="SSF82171">
    <property type="entry name" value="DPP6 N-terminal domain-like"/>
    <property type="match status" value="1"/>
</dbReference>
<evidence type="ECO:0000313" key="3">
    <source>
        <dbReference type="Proteomes" id="UP001500320"/>
    </source>
</evidence>
<keyword evidence="3" id="KW-1185">Reference proteome</keyword>
<accession>A0ABP6P1T6</accession>
<feature type="signal peptide" evidence="1">
    <location>
        <begin position="1"/>
        <end position="23"/>
    </location>
</feature>
<dbReference type="Gene3D" id="2.130.10.10">
    <property type="entry name" value="YVTN repeat-like/Quinoprotein amine dehydrogenase"/>
    <property type="match status" value="1"/>
</dbReference>
<sequence>MPFRVVTAAVTAAAFMTASPVQAPSATAPRVQDAPAPPVIRYAGLGACANDGGVGRHPCGPWRLWLSDGRVLALPDAHRTDGDHPAMGVMAVSPDGTRAAYLRGSDGALMIWEAATGKARRTEVTKPDSVRITGLTVSPRGRFVGVEGEYESRALFRDRVVDTATGKTFTLPRGYTLARFSPDDRHLMATHRSGAVVYATGTWSVKLRRSAYMTGDLGRDGVTVAKASRNDARPSGNRVTVRNLATGKKRAFPLRLRRGEAPYRARWDAAGRLDVLTDSYRGPSGRESHTYTWYRLDRRTGRLRVLDSFVVTSAVGDVILAG</sequence>
<dbReference type="Proteomes" id="UP001500320">
    <property type="component" value="Unassembled WGS sequence"/>
</dbReference>
<dbReference type="InterPro" id="IPR015943">
    <property type="entry name" value="WD40/YVTN_repeat-like_dom_sf"/>
</dbReference>
<feature type="chain" id="PRO_5045119831" evidence="1">
    <location>
        <begin position="24"/>
        <end position="322"/>
    </location>
</feature>
<keyword evidence="1" id="KW-0732">Signal</keyword>
<name>A0ABP6P1T6_9ACTN</name>
<reference evidence="3" key="1">
    <citation type="journal article" date="2019" name="Int. J. Syst. Evol. Microbiol.">
        <title>The Global Catalogue of Microorganisms (GCM) 10K type strain sequencing project: providing services to taxonomists for standard genome sequencing and annotation.</title>
        <authorList>
            <consortium name="The Broad Institute Genomics Platform"/>
            <consortium name="The Broad Institute Genome Sequencing Center for Infectious Disease"/>
            <person name="Wu L."/>
            <person name="Ma J."/>
        </authorList>
    </citation>
    <scope>NUCLEOTIDE SEQUENCE [LARGE SCALE GENOMIC DNA]</scope>
    <source>
        <strain evidence="3">JCM 9373</strain>
    </source>
</reference>
<organism evidence="2 3">
    <name type="scientific">Planomonospora alba</name>
    <dbReference type="NCBI Taxonomy" id="161354"/>
    <lineage>
        <taxon>Bacteria</taxon>
        <taxon>Bacillati</taxon>
        <taxon>Actinomycetota</taxon>
        <taxon>Actinomycetes</taxon>
        <taxon>Streptosporangiales</taxon>
        <taxon>Streptosporangiaceae</taxon>
        <taxon>Planomonospora</taxon>
    </lineage>
</organism>
<gene>
    <name evidence="2" type="ORF">GCM10010466_64520</name>
</gene>
<proteinExistence type="predicted"/>
<evidence type="ECO:0000256" key="1">
    <source>
        <dbReference type="SAM" id="SignalP"/>
    </source>
</evidence>
<evidence type="ECO:0000313" key="2">
    <source>
        <dbReference type="EMBL" id="GAA3164722.1"/>
    </source>
</evidence>
<dbReference type="EMBL" id="BAAAUT010000087">
    <property type="protein sequence ID" value="GAA3164722.1"/>
    <property type="molecule type" value="Genomic_DNA"/>
</dbReference>